<dbReference type="EMBL" id="AMZH03015538">
    <property type="protein sequence ID" value="RRT45895.1"/>
    <property type="molecule type" value="Genomic_DNA"/>
</dbReference>
<protein>
    <submittedName>
        <fullName evidence="1">Uncharacterized protein</fullName>
    </submittedName>
</protein>
<evidence type="ECO:0000313" key="2">
    <source>
        <dbReference type="Proteomes" id="UP000287651"/>
    </source>
</evidence>
<dbReference type="AlphaFoldDB" id="A0A426Y2A3"/>
<name>A0A426Y2A3_ENSVE</name>
<reference evidence="1 2" key="1">
    <citation type="journal article" date="2014" name="Agronomy (Basel)">
        <title>A Draft Genome Sequence for Ensete ventricosum, the Drought-Tolerant Tree Against Hunger.</title>
        <authorList>
            <person name="Harrison J."/>
            <person name="Moore K.A."/>
            <person name="Paszkiewicz K."/>
            <person name="Jones T."/>
            <person name="Grant M."/>
            <person name="Ambacheew D."/>
            <person name="Muzemil S."/>
            <person name="Studholme D.J."/>
        </authorList>
    </citation>
    <scope>NUCLEOTIDE SEQUENCE [LARGE SCALE GENOMIC DNA]</scope>
</reference>
<proteinExistence type="predicted"/>
<organism evidence="1 2">
    <name type="scientific">Ensete ventricosum</name>
    <name type="common">Abyssinian banana</name>
    <name type="synonym">Musa ensete</name>
    <dbReference type="NCBI Taxonomy" id="4639"/>
    <lineage>
        <taxon>Eukaryota</taxon>
        <taxon>Viridiplantae</taxon>
        <taxon>Streptophyta</taxon>
        <taxon>Embryophyta</taxon>
        <taxon>Tracheophyta</taxon>
        <taxon>Spermatophyta</taxon>
        <taxon>Magnoliopsida</taxon>
        <taxon>Liliopsida</taxon>
        <taxon>Zingiberales</taxon>
        <taxon>Musaceae</taxon>
        <taxon>Ensete</taxon>
    </lineage>
</organism>
<accession>A0A426Y2A3</accession>
<dbReference type="Proteomes" id="UP000287651">
    <property type="component" value="Unassembled WGS sequence"/>
</dbReference>
<sequence>MERHNPTCASTRVHILDLCLMKAPCFRSMFPSSTSTPFMRLGYFTKFYLSCSASRFALS</sequence>
<comment type="caution">
    <text evidence="1">The sequence shown here is derived from an EMBL/GenBank/DDBJ whole genome shotgun (WGS) entry which is preliminary data.</text>
</comment>
<gene>
    <name evidence="1" type="ORF">B296_00027548</name>
</gene>
<evidence type="ECO:0000313" key="1">
    <source>
        <dbReference type="EMBL" id="RRT45895.1"/>
    </source>
</evidence>